<comment type="caution">
    <text evidence="1">The sequence shown here is derived from an EMBL/GenBank/DDBJ whole genome shotgun (WGS) entry which is preliminary data.</text>
</comment>
<accession>A0ABN1LYP8</accession>
<proteinExistence type="predicted"/>
<evidence type="ECO:0000313" key="1">
    <source>
        <dbReference type="EMBL" id="GAA0861772.1"/>
    </source>
</evidence>
<evidence type="ECO:0000313" key="2">
    <source>
        <dbReference type="Proteomes" id="UP001400965"/>
    </source>
</evidence>
<protein>
    <submittedName>
        <fullName evidence="1">Uncharacterized protein</fullName>
    </submittedName>
</protein>
<dbReference type="EMBL" id="BAAACP010000002">
    <property type="protein sequence ID" value="GAA0861772.1"/>
    <property type="molecule type" value="Genomic_DNA"/>
</dbReference>
<reference evidence="1 2" key="1">
    <citation type="journal article" date="2019" name="Int. J. Syst. Evol. Microbiol.">
        <title>The Global Catalogue of Microorganisms (GCM) 10K type strain sequencing project: providing services to taxonomists for standard genome sequencing and annotation.</title>
        <authorList>
            <consortium name="The Broad Institute Genomics Platform"/>
            <consortium name="The Broad Institute Genome Sequencing Center for Infectious Disease"/>
            <person name="Wu L."/>
            <person name="Ma J."/>
        </authorList>
    </citation>
    <scope>NUCLEOTIDE SEQUENCE [LARGE SCALE GENOMIC DNA]</scope>
    <source>
        <strain evidence="1 2">JCM 6486</strain>
    </source>
</reference>
<dbReference type="Proteomes" id="UP001400965">
    <property type="component" value="Unassembled WGS sequence"/>
</dbReference>
<sequence length="41" mass="4861">MEKYKKNKVELANLLNQLLLKSSTDFEKLNKKVKEVIQEPK</sequence>
<name>A0ABN1LYP8_9FIRM</name>
<keyword evidence="2" id="KW-1185">Reference proteome</keyword>
<dbReference type="RefSeq" id="WP_346041689.1">
    <property type="nucleotide sequence ID" value="NZ_BAAACP010000002.1"/>
</dbReference>
<gene>
    <name evidence="1" type="ORF">GCM10008917_04500</name>
</gene>
<organism evidence="1 2">
    <name type="scientific">Paraclostridium tenue</name>
    <dbReference type="NCBI Taxonomy" id="1737"/>
    <lineage>
        <taxon>Bacteria</taxon>
        <taxon>Bacillati</taxon>
        <taxon>Bacillota</taxon>
        <taxon>Clostridia</taxon>
        <taxon>Peptostreptococcales</taxon>
        <taxon>Peptostreptococcaceae</taxon>
        <taxon>Paraclostridium</taxon>
    </lineage>
</organism>